<gene>
    <name evidence="1" type="ORF">R1flu_008888</name>
</gene>
<evidence type="ECO:0000313" key="1">
    <source>
        <dbReference type="EMBL" id="KAL2641301.1"/>
    </source>
</evidence>
<sequence>MSVPITVGKATRRHEFLVMNLGLGLDGILSWSWLQEAKAKLNVTQGLLTVIDKLGMEHEQPLTIKERPGQPNHAAYRFQKAKVTFQICTARQFEKQVKTADEAWVVVIEKSSQEQEEDEKIASLPIHPEMQALIDKYQHVMPDHLPPGLPPVELSIMQSI</sequence>
<comment type="caution">
    <text evidence="1">The sequence shown here is derived from an EMBL/GenBank/DDBJ whole genome shotgun (WGS) entry which is preliminary data.</text>
</comment>
<reference evidence="1 2" key="1">
    <citation type="submission" date="2024-09" db="EMBL/GenBank/DDBJ databases">
        <title>Chromosome-scale assembly of Riccia fluitans.</title>
        <authorList>
            <person name="Paukszto L."/>
            <person name="Sawicki J."/>
            <person name="Karawczyk K."/>
            <person name="Piernik-Szablinska J."/>
            <person name="Szczecinska M."/>
            <person name="Mazdziarz M."/>
        </authorList>
    </citation>
    <scope>NUCLEOTIDE SEQUENCE [LARGE SCALE GENOMIC DNA]</scope>
    <source>
        <strain evidence="1">Rf_01</strain>
        <tissue evidence="1">Aerial parts of the thallus</tissue>
    </source>
</reference>
<dbReference type="EMBL" id="JBHFFA010000002">
    <property type="protein sequence ID" value="KAL2641301.1"/>
    <property type="molecule type" value="Genomic_DNA"/>
</dbReference>
<name>A0ABD1Z0J3_9MARC</name>
<evidence type="ECO:0000313" key="2">
    <source>
        <dbReference type="Proteomes" id="UP001605036"/>
    </source>
</evidence>
<keyword evidence="2" id="KW-1185">Reference proteome</keyword>
<accession>A0ABD1Z0J3</accession>
<dbReference type="Gene3D" id="2.40.70.10">
    <property type="entry name" value="Acid Proteases"/>
    <property type="match status" value="1"/>
</dbReference>
<dbReference type="AlphaFoldDB" id="A0ABD1Z0J3"/>
<dbReference type="Proteomes" id="UP001605036">
    <property type="component" value="Unassembled WGS sequence"/>
</dbReference>
<protein>
    <submittedName>
        <fullName evidence="1">Uncharacterized protein</fullName>
    </submittedName>
</protein>
<dbReference type="InterPro" id="IPR021109">
    <property type="entry name" value="Peptidase_aspartic_dom_sf"/>
</dbReference>
<proteinExistence type="predicted"/>
<organism evidence="1 2">
    <name type="scientific">Riccia fluitans</name>
    <dbReference type="NCBI Taxonomy" id="41844"/>
    <lineage>
        <taxon>Eukaryota</taxon>
        <taxon>Viridiplantae</taxon>
        <taxon>Streptophyta</taxon>
        <taxon>Embryophyta</taxon>
        <taxon>Marchantiophyta</taxon>
        <taxon>Marchantiopsida</taxon>
        <taxon>Marchantiidae</taxon>
        <taxon>Marchantiales</taxon>
        <taxon>Ricciaceae</taxon>
        <taxon>Riccia</taxon>
    </lineage>
</organism>